<feature type="domain" description="HTH luxR-type" evidence="7">
    <location>
        <begin position="140"/>
        <end position="205"/>
    </location>
</feature>
<keyword evidence="4" id="KW-0238">DNA-binding</keyword>
<dbReference type="InterPro" id="IPR000792">
    <property type="entry name" value="Tscrpt_reg_LuxR_C"/>
</dbReference>
<feature type="domain" description="Response regulatory" evidence="8">
    <location>
        <begin position="1"/>
        <end position="116"/>
    </location>
</feature>
<dbReference type="Pfam" id="PF00196">
    <property type="entry name" value="GerE"/>
    <property type="match status" value="1"/>
</dbReference>
<dbReference type="SUPFAM" id="SSF46894">
    <property type="entry name" value="C-terminal effector domain of the bipartite response regulators"/>
    <property type="match status" value="1"/>
</dbReference>
<dbReference type="GO" id="GO:0006355">
    <property type="term" value="P:regulation of DNA-templated transcription"/>
    <property type="evidence" value="ECO:0007669"/>
    <property type="project" value="InterPro"/>
</dbReference>
<organism evidence="9 10">
    <name type="scientific">Burkholderia cepacia</name>
    <name type="common">Pseudomonas cepacia</name>
    <dbReference type="NCBI Taxonomy" id="292"/>
    <lineage>
        <taxon>Bacteria</taxon>
        <taxon>Pseudomonadati</taxon>
        <taxon>Pseudomonadota</taxon>
        <taxon>Betaproteobacteria</taxon>
        <taxon>Burkholderiales</taxon>
        <taxon>Burkholderiaceae</taxon>
        <taxon>Burkholderia</taxon>
        <taxon>Burkholderia cepacia complex</taxon>
    </lineage>
</organism>
<dbReference type="Pfam" id="PF00072">
    <property type="entry name" value="Response_reg"/>
    <property type="match status" value="1"/>
</dbReference>
<gene>
    <name evidence="9" type="ORF">VL15_38005</name>
</gene>
<dbReference type="PATRIC" id="fig|292.27.peg.787"/>
<evidence type="ECO:0000256" key="6">
    <source>
        <dbReference type="PROSITE-ProRule" id="PRU00169"/>
    </source>
</evidence>
<protein>
    <submittedName>
        <fullName evidence="9">Transcriptional regulator</fullName>
    </submittedName>
</protein>
<evidence type="ECO:0000256" key="2">
    <source>
        <dbReference type="ARBA" id="ARBA00023012"/>
    </source>
</evidence>
<dbReference type="PANTHER" id="PTHR43214">
    <property type="entry name" value="TWO-COMPONENT RESPONSE REGULATOR"/>
    <property type="match status" value="1"/>
</dbReference>
<sequence>MLVVDSHPIVREGIEVVLKQMYTEIDVRFAFDMTEAGHICRSDGSDLVLMELMLPGADPLPVMSHIARTYPNLKFVIFTALKSEARAAEAIRFGASGYLLKRCKPGDMVRAIECVLSGSIHIDPSLDEVKITSAMNNSAQSASVDELTSREKQVMTLIVGGMRNREIASLLNISQKTVDCHRQHLMQKLGARNVANVIRWAYQHGYADAGALRI</sequence>
<dbReference type="PROSITE" id="PS00622">
    <property type="entry name" value="HTH_LUXR_1"/>
    <property type="match status" value="1"/>
</dbReference>
<evidence type="ECO:0000256" key="1">
    <source>
        <dbReference type="ARBA" id="ARBA00022553"/>
    </source>
</evidence>
<dbReference type="Proteomes" id="UP000036338">
    <property type="component" value="Unassembled WGS sequence"/>
</dbReference>
<evidence type="ECO:0000256" key="3">
    <source>
        <dbReference type="ARBA" id="ARBA00023015"/>
    </source>
</evidence>
<dbReference type="SMART" id="SM00421">
    <property type="entry name" value="HTH_LUXR"/>
    <property type="match status" value="1"/>
</dbReference>
<dbReference type="PROSITE" id="PS50110">
    <property type="entry name" value="RESPONSE_REGULATORY"/>
    <property type="match status" value="1"/>
</dbReference>
<dbReference type="GO" id="GO:0003677">
    <property type="term" value="F:DNA binding"/>
    <property type="evidence" value="ECO:0007669"/>
    <property type="project" value="UniProtKB-KW"/>
</dbReference>
<accession>A0A0J5YVE9</accession>
<dbReference type="AlphaFoldDB" id="A0A0J5YVE9"/>
<evidence type="ECO:0000259" key="7">
    <source>
        <dbReference type="PROSITE" id="PS50043"/>
    </source>
</evidence>
<evidence type="ECO:0000313" key="10">
    <source>
        <dbReference type="Proteomes" id="UP000036338"/>
    </source>
</evidence>
<keyword evidence="5" id="KW-0804">Transcription</keyword>
<dbReference type="SMART" id="SM00448">
    <property type="entry name" value="REC"/>
    <property type="match status" value="1"/>
</dbReference>
<keyword evidence="3" id="KW-0805">Transcription regulation</keyword>
<dbReference type="RefSeq" id="WP_048252043.1">
    <property type="nucleotide sequence ID" value="NZ_LDWR01000112.1"/>
</dbReference>
<comment type="caution">
    <text evidence="6">Lacks conserved residue(s) required for the propagation of feature annotation.</text>
</comment>
<dbReference type="InterPro" id="IPR039420">
    <property type="entry name" value="WalR-like"/>
</dbReference>
<evidence type="ECO:0000256" key="4">
    <source>
        <dbReference type="ARBA" id="ARBA00023125"/>
    </source>
</evidence>
<dbReference type="GO" id="GO:0000160">
    <property type="term" value="P:phosphorelay signal transduction system"/>
    <property type="evidence" value="ECO:0007669"/>
    <property type="project" value="UniProtKB-KW"/>
</dbReference>
<dbReference type="PROSITE" id="PS50043">
    <property type="entry name" value="HTH_LUXR_2"/>
    <property type="match status" value="1"/>
</dbReference>
<dbReference type="InterPro" id="IPR001789">
    <property type="entry name" value="Sig_transdc_resp-reg_receiver"/>
</dbReference>
<proteinExistence type="predicted"/>
<reference evidence="9 10" key="1">
    <citation type="submission" date="2015-05" db="EMBL/GenBank/DDBJ databases">
        <title>Draft genome of Burkholderia cepacia LK29.</title>
        <authorList>
            <person name="Chan X.Y."/>
        </authorList>
    </citation>
    <scope>NUCLEOTIDE SEQUENCE [LARGE SCALE GENOMIC DNA]</scope>
    <source>
        <strain evidence="9 10">LK29</strain>
    </source>
</reference>
<comment type="caution">
    <text evidence="9">The sequence shown here is derived from an EMBL/GenBank/DDBJ whole genome shotgun (WGS) entry which is preliminary data.</text>
</comment>
<dbReference type="CDD" id="cd06170">
    <property type="entry name" value="LuxR_C_like"/>
    <property type="match status" value="1"/>
</dbReference>
<dbReference type="PANTHER" id="PTHR43214:SF3">
    <property type="entry name" value="RESPONSE REGULATOR UVRY"/>
    <property type="match status" value="1"/>
</dbReference>
<dbReference type="Gene3D" id="3.40.50.2300">
    <property type="match status" value="1"/>
</dbReference>
<evidence type="ECO:0000259" key="8">
    <source>
        <dbReference type="PROSITE" id="PS50110"/>
    </source>
</evidence>
<dbReference type="InterPro" id="IPR058245">
    <property type="entry name" value="NreC/VraR/RcsB-like_REC"/>
</dbReference>
<evidence type="ECO:0000256" key="5">
    <source>
        <dbReference type="ARBA" id="ARBA00023163"/>
    </source>
</evidence>
<dbReference type="CDD" id="cd17535">
    <property type="entry name" value="REC_NarL-like"/>
    <property type="match status" value="1"/>
</dbReference>
<evidence type="ECO:0000313" key="9">
    <source>
        <dbReference type="EMBL" id="KML41363.1"/>
    </source>
</evidence>
<dbReference type="InterPro" id="IPR016032">
    <property type="entry name" value="Sig_transdc_resp-reg_C-effctor"/>
</dbReference>
<keyword evidence="1" id="KW-0597">Phosphoprotein</keyword>
<dbReference type="PRINTS" id="PR00038">
    <property type="entry name" value="HTHLUXR"/>
</dbReference>
<name>A0A0J5YVE9_BURCE</name>
<dbReference type="SUPFAM" id="SSF52172">
    <property type="entry name" value="CheY-like"/>
    <property type="match status" value="1"/>
</dbReference>
<keyword evidence="2" id="KW-0902">Two-component regulatory system</keyword>
<dbReference type="EMBL" id="LDWR01000112">
    <property type="protein sequence ID" value="KML41363.1"/>
    <property type="molecule type" value="Genomic_DNA"/>
</dbReference>
<dbReference type="InterPro" id="IPR011006">
    <property type="entry name" value="CheY-like_superfamily"/>
</dbReference>